<dbReference type="Proteomes" id="UP000287033">
    <property type="component" value="Unassembled WGS sequence"/>
</dbReference>
<reference evidence="1 2" key="1">
    <citation type="journal article" date="2018" name="Nat. Ecol. Evol.">
        <title>Shark genomes provide insights into elasmobranch evolution and the origin of vertebrates.</title>
        <authorList>
            <person name="Hara Y"/>
            <person name="Yamaguchi K"/>
            <person name="Onimaru K"/>
            <person name="Kadota M"/>
            <person name="Koyanagi M"/>
            <person name="Keeley SD"/>
            <person name="Tatsumi K"/>
            <person name="Tanaka K"/>
            <person name="Motone F"/>
            <person name="Kageyama Y"/>
            <person name="Nozu R"/>
            <person name="Adachi N"/>
            <person name="Nishimura O"/>
            <person name="Nakagawa R"/>
            <person name="Tanegashima C"/>
            <person name="Kiyatake I"/>
            <person name="Matsumoto R"/>
            <person name="Murakumo K"/>
            <person name="Nishida K"/>
            <person name="Terakita A"/>
            <person name="Kuratani S"/>
            <person name="Sato K"/>
            <person name="Hyodo S Kuraku.S."/>
        </authorList>
    </citation>
    <scope>NUCLEOTIDE SEQUENCE [LARGE SCALE GENOMIC DNA]</scope>
</reference>
<keyword evidence="2" id="KW-1185">Reference proteome</keyword>
<proteinExistence type="predicted"/>
<accession>A0A401RXK2</accession>
<name>A0A401RXK2_CHIPU</name>
<comment type="caution">
    <text evidence="1">The sequence shown here is derived from an EMBL/GenBank/DDBJ whole genome shotgun (WGS) entry which is preliminary data.</text>
</comment>
<sequence length="72" mass="8007">MTRERADQQGGSECLLGQSGDPDTRYEAFVGYWLSVLISHAHIHLESNGDCTTLQRYLPAGIIEGGIWQNQD</sequence>
<dbReference type="EMBL" id="BEZZ01000018">
    <property type="protein sequence ID" value="GCC22865.1"/>
    <property type="molecule type" value="Genomic_DNA"/>
</dbReference>
<protein>
    <submittedName>
        <fullName evidence="1">Uncharacterized protein</fullName>
    </submittedName>
</protein>
<dbReference type="AlphaFoldDB" id="A0A401RXK2"/>
<evidence type="ECO:0000313" key="1">
    <source>
        <dbReference type="EMBL" id="GCC22865.1"/>
    </source>
</evidence>
<gene>
    <name evidence="1" type="ORF">chiPu_0001255</name>
</gene>
<organism evidence="1 2">
    <name type="scientific">Chiloscyllium punctatum</name>
    <name type="common">Brownbanded bambooshark</name>
    <name type="synonym">Hemiscyllium punctatum</name>
    <dbReference type="NCBI Taxonomy" id="137246"/>
    <lineage>
        <taxon>Eukaryota</taxon>
        <taxon>Metazoa</taxon>
        <taxon>Chordata</taxon>
        <taxon>Craniata</taxon>
        <taxon>Vertebrata</taxon>
        <taxon>Chondrichthyes</taxon>
        <taxon>Elasmobranchii</taxon>
        <taxon>Galeomorphii</taxon>
        <taxon>Galeoidea</taxon>
        <taxon>Orectolobiformes</taxon>
        <taxon>Hemiscylliidae</taxon>
        <taxon>Chiloscyllium</taxon>
    </lineage>
</organism>
<evidence type="ECO:0000313" key="2">
    <source>
        <dbReference type="Proteomes" id="UP000287033"/>
    </source>
</evidence>